<organism evidence="2 3">
    <name type="scientific">Candidatus Iainarchaeum sp</name>
    <dbReference type="NCBI Taxonomy" id="3101447"/>
    <lineage>
        <taxon>Archaea</taxon>
        <taxon>Candidatus Iainarchaeota</taxon>
        <taxon>Candidatus Iainarchaeia</taxon>
        <taxon>Candidatus Iainarchaeales</taxon>
        <taxon>Candidatus Iainarchaeaceae</taxon>
        <taxon>Candidatus Iainarchaeum</taxon>
    </lineage>
</organism>
<name>A0A7J4JG40_9ARCH</name>
<evidence type="ECO:0000313" key="2">
    <source>
        <dbReference type="EMBL" id="HIH16678.1"/>
    </source>
</evidence>
<keyword evidence="2" id="KW-0418">Kinase</keyword>
<dbReference type="InterPro" id="IPR001048">
    <property type="entry name" value="Asp/Glu/Uridylate_kinase"/>
</dbReference>
<dbReference type="SUPFAM" id="SSF53633">
    <property type="entry name" value="Carbamate kinase-like"/>
    <property type="match status" value="1"/>
</dbReference>
<feature type="domain" description="Aspartate/glutamate/uridylate kinase" evidence="1">
    <location>
        <begin position="5"/>
        <end position="52"/>
    </location>
</feature>
<keyword evidence="2" id="KW-0808">Transferase</keyword>
<dbReference type="Gene3D" id="3.40.1160.10">
    <property type="entry name" value="Acetylglutamate kinase-like"/>
    <property type="match status" value="1"/>
</dbReference>
<evidence type="ECO:0000313" key="3">
    <source>
        <dbReference type="Proteomes" id="UP000564964"/>
    </source>
</evidence>
<dbReference type="EMBL" id="DUGH01000113">
    <property type="protein sequence ID" value="HIH16678.1"/>
    <property type="molecule type" value="Genomic_DNA"/>
</dbReference>
<proteinExistence type="predicted"/>
<gene>
    <name evidence="2" type="ORF">HA252_04705</name>
</gene>
<dbReference type="Proteomes" id="UP000564964">
    <property type="component" value="Unassembled WGS sequence"/>
</dbReference>
<accession>A0A7J4JG40</accession>
<dbReference type="Pfam" id="PF00696">
    <property type="entry name" value="AA_kinase"/>
    <property type="match status" value="1"/>
</dbReference>
<dbReference type="InterPro" id="IPR036393">
    <property type="entry name" value="AceGlu_kinase-like_sf"/>
</dbReference>
<protein>
    <submittedName>
        <fullName evidence="2">Acetylglutamate kinase</fullName>
    </submittedName>
</protein>
<comment type="caution">
    <text evidence="2">The sequence shown here is derived from an EMBL/GenBank/DDBJ whole genome shotgun (WGS) entry which is preliminary data.</text>
</comment>
<dbReference type="GO" id="GO:0016301">
    <property type="term" value="F:kinase activity"/>
    <property type="evidence" value="ECO:0007669"/>
    <property type="project" value="UniProtKB-KW"/>
</dbReference>
<dbReference type="AlphaFoldDB" id="A0A7J4JG40"/>
<evidence type="ECO:0000259" key="1">
    <source>
        <dbReference type="Pfam" id="PF00696"/>
    </source>
</evidence>
<reference evidence="3" key="1">
    <citation type="journal article" date="2020" name="bioRxiv">
        <title>A rank-normalized archaeal taxonomy based on genome phylogeny resolves widespread incomplete and uneven classifications.</title>
        <authorList>
            <person name="Rinke C."/>
            <person name="Chuvochina M."/>
            <person name="Mussig A.J."/>
            <person name="Chaumeil P.-A."/>
            <person name="Waite D.W."/>
            <person name="Whitman W.B."/>
            <person name="Parks D.H."/>
            <person name="Hugenholtz P."/>
        </authorList>
    </citation>
    <scope>NUCLEOTIDE SEQUENCE [LARGE SCALE GENOMIC DNA]</scope>
</reference>
<feature type="non-terminal residue" evidence="2">
    <location>
        <position position="54"/>
    </location>
</feature>
<sequence>MKEGIVVVKLSGKVLGDSALLASVCGDLAALWQAGLQLVVVHGGGKQIDVEAQR</sequence>